<proteinExistence type="predicted"/>
<keyword evidence="3" id="KW-1185">Reference proteome</keyword>
<sequence length="153" mass="16240">MTPPAVPSAAPSSEHGIVEAKECGNGGASGSGNQSRKVASIIVSPPLRTATMEDNVTIRSRSAIRSLSFVADEAVEDGEQVIEALADMETNDMDDVTKMTNEEYDDAEDDLLGEEFMEADEEKRVGGKVGLSNKADGKMRPGRLNTSSKVFSS</sequence>
<evidence type="ECO:0000313" key="3">
    <source>
        <dbReference type="Proteomes" id="UP001642260"/>
    </source>
</evidence>
<feature type="region of interest" description="Disordered" evidence="1">
    <location>
        <begin position="120"/>
        <end position="153"/>
    </location>
</feature>
<comment type="caution">
    <text evidence="2">The sequence shown here is derived from an EMBL/GenBank/DDBJ whole genome shotgun (WGS) entry which is preliminary data.</text>
</comment>
<feature type="region of interest" description="Disordered" evidence="1">
    <location>
        <begin position="1"/>
        <end position="38"/>
    </location>
</feature>
<accession>A0ABC8LE63</accession>
<dbReference type="Proteomes" id="UP001642260">
    <property type="component" value="Unassembled WGS sequence"/>
</dbReference>
<protein>
    <submittedName>
        <fullName evidence="2">Uncharacterized protein</fullName>
    </submittedName>
</protein>
<name>A0ABC8LE63_ERUVS</name>
<dbReference type="EMBL" id="CAKOAT010522932">
    <property type="protein sequence ID" value="CAH8381774.1"/>
    <property type="molecule type" value="Genomic_DNA"/>
</dbReference>
<evidence type="ECO:0000256" key="1">
    <source>
        <dbReference type="SAM" id="MobiDB-lite"/>
    </source>
</evidence>
<feature type="compositionally biased region" description="Polar residues" evidence="1">
    <location>
        <begin position="144"/>
        <end position="153"/>
    </location>
</feature>
<reference evidence="2 3" key="1">
    <citation type="submission" date="2022-03" db="EMBL/GenBank/DDBJ databases">
        <authorList>
            <person name="Macdonald S."/>
            <person name="Ahmed S."/>
            <person name="Newling K."/>
        </authorList>
    </citation>
    <scope>NUCLEOTIDE SEQUENCE [LARGE SCALE GENOMIC DNA]</scope>
</reference>
<gene>
    <name evidence="2" type="ORF">ERUC_LOCUS34257</name>
</gene>
<evidence type="ECO:0000313" key="2">
    <source>
        <dbReference type="EMBL" id="CAH8381774.1"/>
    </source>
</evidence>
<organism evidence="2 3">
    <name type="scientific">Eruca vesicaria subsp. sativa</name>
    <name type="common">Garden rocket</name>
    <name type="synonym">Eruca sativa</name>
    <dbReference type="NCBI Taxonomy" id="29727"/>
    <lineage>
        <taxon>Eukaryota</taxon>
        <taxon>Viridiplantae</taxon>
        <taxon>Streptophyta</taxon>
        <taxon>Embryophyta</taxon>
        <taxon>Tracheophyta</taxon>
        <taxon>Spermatophyta</taxon>
        <taxon>Magnoliopsida</taxon>
        <taxon>eudicotyledons</taxon>
        <taxon>Gunneridae</taxon>
        <taxon>Pentapetalae</taxon>
        <taxon>rosids</taxon>
        <taxon>malvids</taxon>
        <taxon>Brassicales</taxon>
        <taxon>Brassicaceae</taxon>
        <taxon>Brassiceae</taxon>
        <taxon>Eruca</taxon>
    </lineage>
</organism>
<dbReference type="AlphaFoldDB" id="A0ABC8LE63"/>